<comment type="caution">
    <text evidence="2">The sequence shown here is derived from an EMBL/GenBank/DDBJ whole genome shotgun (WGS) entry which is preliminary data.</text>
</comment>
<evidence type="ECO:0000313" key="3">
    <source>
        <dbReference type="Proteomes" id="UP000335636"/>
    </source>
</evidence>
<gene>
    <name evidence="2" type="ORF">MONAX_5E014834</name>
</gene>
<dbReference type="Proteomes" id="UP000335636">
    <property type="component" value="Unassembled WGS sequence"/>
</dbReference>
<reference evidence="2" key="1">
    <citation type="submission" date="2019-04" db="EMBL/GenBank/DDBJ databases">
        <authorList>
            <person name="Alioto T."/>
            <person name="Alioto T."/>
        </authorList>
    </citation>
    <scope>NUCLEOTIDE SEQUENCE [LARGE SCALE GENOMIC DNA]</scope>
</reference>
<name>A0A5E4CT53_MARMO</name>
<sequence length="235" mass="25897">MRAALEQWRHSSREIRTELEPSLSPRAAPDNHPGSPMALVHLSPALLPSPRTRALSAPPPSSSWHCLPPTRWPPRWWSWRRPCRSWAPRGPWGGRRGGGGGDKGRDGPKHKSSGKKNQPVKYSQLVVETSAGLASRSLSLVGIYAEARKVEGFNQHNSCTYLKYLVHAGAEGLATAGQGHRRHRLLQAQLPKADGQLTVHKPKKQAAPLTHQGCHSQQARTPEGRCHRGQGQQQQ</sequence>
<feature type="non-terminal residue" evidence="2">
    <location>
        <position position="235"/>
    </location>
</feature>
<proteinExistence type="predicted"/>
<dbReference type="AlphaFoldDB" id="A0A5E4CT53"/>
<evidence type="ECO:0000313" key="2">
    <source>
        <dbReference type="EMBL" id="VTJ85068.1"/>
    </source>
</evidence>
<feature type="region of interest" description="Disordered" evidence="1">
    <location>
        <begin position="202"/>
        <end position="235"/>
    </location>
</feature>
<protein>
    <submittedName>
        <fullName evidence="2">Uncharacterized protein</fullName>
    </submittedName>
</protein>
<evidence type="ECO:0000256" key="1">
    <source>
        <dbReference type="SAM" id="MobiDB-lite"/>
    </source>
</evidence>
<keyword evidence="3" id="KW-1185">Reference proteome</keyword>
<feature type="compositionally biased region" description="Basic and acidic residues" evidence="1">
    <location>
        <begin position="7"/>
        <end position="19"/>
    </location>
</feature>
<feature type="compositionally biased region" description="Gly residues" evidence="1">
    <location>
        <begin position="91"/>
        <end position="101"/>
    </location>
</feature>
<organism evidence="2 3">
    <name type="scientific">Marmota monax</name>
    <name type="common">Woodchuck</name>
    <dbReference type="NCBI Taxonomy" id="9995"/>
    <lineage>
        <taxon>Eukaryota</taxon>
        <taxon>Metazoa</taxon>
        <taxon>Chordata</taxon>
        <taxon>Craniata</taxon>
        <taxon>Vertebrata</taxon>
        <taxon>Euteleostomi</taxon>
        <taxon>Mammalia</taxon>
        <taxon>Eutheria</taxon>
        <taxon>Euarchontoglires</taxon>
        <taxon>Glires</taxon>
        <taxon>Rodentia</taxon>
        <taxon>Sciuromorpha</taxon>
        <taxon>Sciuridae</taxon>
        <taxon>Xerinae</taxon>
        <taxon>Marmotini</taxon>
        <taxon>Marmota</taxon>
    </lineage>
</organism>
<feature type="region of interest" description="Disordered" evidence="1">
    <location>
        <begin position="88"/>
        <end position="122"/>
    </location>
</feature>
<feature type="region of interest" description="Disordered" evidence="1">
    <location>
        <begin position="1"/>
        <end position="39"/>
    </location>
</feature>
<dbReference type="EMBL" id="CABDUW010002014">
    <property type="protein sequence ID" value="VTJ85068.1"/>
    <property type="molecule type" value="Genomic_DNA"/>
</dbReference>
<accession>A0A5E4CT53</accession>